<comment type="caution">
    <text evidence="2">The sequence shown here is derived from an EMBL/GenBank/DDBJ whole genome shotgun (WGS) entry which is preliminary data.</text>
</comment>
<dbReference type="Proteomes" id="UP000185547">
    <property type="component" value="Unassembled WGS sequence"/>
</dbReference>
<dbReference type="EMBL" id="FTMH01000017">
    <property type="protein sequence ID" value="SIQ51845.1"/>
    <property type="molecule type" value="Genomic_DNA"/>
</dbReference>
<dbReference type="AlphaFoldDB" id="A0A9X8R5S8"/>
<dbReference type="Pfam" id="PF00665">
    <property type="entry name" value="rve"/>
    <property type="match status" value="1"/>
</dbReference>
<dbReference type="RefSeq" id="WP_253704927.1">
    <property type="nucleotide sequence ID" value="NZ_FTMH01000017.1"/>
</dbReference>
<organism evidence="2 3">
    <name type="scientific">Corynebacterium afermentans</name>
    <dbReference type="NCBI Taxonomy" id="38286"/>
    <lineage>
        <taxon>Bacteria</taxon>
        <taxon>Bacillati</taxon>
        <taxon>Actinomycetota</taxon>
        <taxon>Actinomycetes</taxon>
        <taxon>Mycobacteriales</taxon>
        <taxon>Corynebacteriaceae</taxon>
        <taxon>Corynebacterium</taxon>
    </lineage>
</organism>
<dbReference type="GO" id="GO:0015074">
    <property type="term" value="P:DNA integration"/>
    <property type="evidence" value="ECO:0007669"/>
    <property type="project" value="InterPro"/>
</dbReference>
<evidence type="ECO:0000259" key="1">
    <source>
        <dbReference type="PROSITE" id="PS50994"/>
    </source>
</evidence>
<keyword evidence="3" id="KW-1185">Reference proteome</keyword>
<feature type="domain" description="Integrase catalytic" evidence="1">
    <location>
        <begin position="133"/>
        <end position="252"/>
    </location>
</feature>
<name>A0A9X8R5S8_9CORY</name>
<dbReference type="PROSITE" id="PS50994">
    <property type="entry name" value="INTEGRASE"/>
    <property type="match status" value="1"/>
</dbReference>
<sequence length="252" mass="27873">MTDYRAVMDQVLKGWSVRQSCSSSRCSHTTVQKARDALVEHNITTREQLRGVVDHELADWFVDGRSHAQGDFVPIDFDAVAKARTGRNKVTLQVLWGRYTAQPAGTGQRYYSYERFRQLVAQHVDAAGLTARITHAPGHTMQVDRAGTTMRLFDPTGGQGSKVSIFVASLPYSGMVFACACADERQDAWLAAHIRAFEYFGGVAEVIVPDNASTASNAISAADRNRRVNSTYEEFLEHYNTAALPARAKRQG</sequence>
<gene>
    <name evidence="2" type="ORF">SAMN05421802_11710</name>
</gene>
<evidence type="ECO:0000313" key="3">
    <source>
        <dbReference type="Proteomes" id="UP000185547"/>
    </source>
</evidence>
<protein>
    <submittedName>
        <fullName evidence="2">Transposase</fullName>
    </submittedName>
</protein>
<evidence type="ECO:0000313" key="2">
    <source>
        <dbReference type="EMBL" id="SIQ51845.1"/>
    </source>
</evidence>
<accession>A0A9X8R5S8</accession>
<reference evidence="2 3" key="1">
    <citation type="submission" date="2017-01" db="EMBL/GenBank/DDBJ databases">
        <authorList>
            <person name="Varghese N."/>
            <person name="Submissions S."/>
        </authorList>
    </citation>
    <scope>NUCLEOTIDE SEQUENCE [LARGE SCALE GENOMIC DNA]</scope>
    <source>
        <strain evidence="2 3">DSM 44280</strain>
    </source>
</reference>
<dbReference type="PANTHER" id="PTHR35004">
    <property type="entry name" value="TRANSPOSASE RV3428C-RELATED"/>
    <property type="match status" value="1"/>
</dbReference>
<dbReference type="PANTHER" id="PTHR35004:SF8">
    <property type="entry name" value="TRANSPOSASE RV3428C-RELATED"/>
    <property type="match status" value="1"/>
</dbReference>
<proteinExistence type="predicted"/>
<dbReference type="InterPro" id="IPR001584">
    <property type="entry name" value="Integrase_cat-core"/>
</dbReference>